<feature type="transmembrane region" description="Helical" evidence="1">
    <location>
        <begin position="71"/>
        <end position="95"/>
    </location>
</feature>
<sequence length="100" mass="11695">MKLCLFLLFAGLMDAVLTNLGITFGLIEEGNPIMRLAIEKSWVIFYMIKICLPLALIGLYWLRPLIGWRRILLVSTCVIYFSVLCYHILWILLYMNHFPI</sequence>
<feature type="domain" description="DUF5658" evidence="2">
    <location>
        <begin position="6"/>
        <end position="92"/>
    </location>
</feature>
<reference evidence="4" key="1">
    <citation type="submission" date="2015-05" db="EMBL/GenBank/DDBJ databases">
        <authorList>
            <person name="Urmite Genomes"/>
        </authorList>
    </citation>
    <scope>NUCLEOTIDE SEQUENCE [LARGE SCALE GENOMIC DNA]</scope>
    <source>
        <strain evidence="4">LF1</strain>
    </source>
</reference>
<keyword evidence="1" id="KW-1133">Transmembrane helix</keyword>
<evidence type="ECO:0000313" key="4">
    <source>
        <dbReference type="Proteomes" id="UP000199087"/>
    </source>
</evidence>
<dbReference type="Proteomes" id="UP000199087">
    <property type="component" value="Unassembled WGS sequence"/>
</dbReference>
<feature type="transmembrane region" description="Helical" evidence="1">
    <location>
        <begin position="42"/>
        <end position="62"/>
    </location>
</feature>
<dbReference type="InterPro" id="IPR043717">
    <property type="entry name" value="DUF5658"/>
</dbReference>
<dbReference type="RefSeq" id="WP_090633549.1">
    <property type="nucleotide sequence ID" value="NZ_CVRB01000002.1"/>
</dbReference>
<evidence type="ECO:0000259" key="2">
    <source>
        <dbReference type="Pfam" id="PF18902"/>
    </source>
</evidence>
<keyword evidence="1" id="KW-0472">Membrane</keyword>
<accession>A0A0U1NV83</accession>
<dbReference type="OrthoDB" id="2884515at2"/>
<protein>
    <recommendedName>
        <fullName evidence="2">DUF5658 domain-containing protein</fullName>
    </recommendedName>
</protein>
<evidence type="ECO:0000256" key="1">
    <source>
        <dbReference type="SAM" id="Phobius"/>
    </source>
</evidence>
<dbReference type="Pfam" id="PF18902">
    <property type="entry name" value="DUF5658"/>
    <property type="match status" value="1"/>
</dbReference>
<dbReference type="EMBL" id="CVRB01000002">
    <property type="protein sequence ID" value="CRK81933.1"/>
    <property type="molecule type" value="Genomic_DNA"/>
</dbReference>
<dbReference type="AlphaFoldDB" id="A0A0U1NV83"/>
<organism evidence="3 4">
    <name type="scientific">Neobacillus massiliamazoniensis</name>
    <dbReference type="NCBI Taxonomy" id="1499688"/>
    <lineage>
        <taxon>Bacteria</taxon>
        <taxon>Bacillati</taxon>
        <taxon>Bacillota</taxon>
        <taxon>Bacilli</taxon>
        <taxon>Bacillales</taxon>
        <taxon>Bacillaceae</taxon>
        <taxon>Neobacillus</taxon>
    </lineage>
</organism>
<proteinExistence type="predicted"/>
<evidence type="ECO:0000313" key="3">
    <source>
        <dbReference type="EMBL" id="CRK81933.1"/>
    </source>
</evidence>
<keyword evidence="4" id="KW-1185">Reference proteome</keyword>
<gene>
    <name evidence="3" type="ORF">BN000_01851</name>
</gene>
<keyword evidence="1" id="KW-0812">Transmembrane</keyword>
<name>A0A0U1NV83_9BACI</name>